<feature type="transmembrane region" description="Helical" evidence="1">
    <location>
        <begin position="110"/>
        <end position="134"/>
    </location>
</feature>
<feature type="transmembrane region" description="Helical" evidence="1">
    <location>
        <begin position="80"/>
        <end position="98"/>
    </location>
</feature>
<protein>
    <recommendedName>
        <fullName evidence="5">Fenitrothion hydrolase</fullName>
    </recommendedName>
</protein>
<evidence type="ECO:0000313" key="3">
    <source>
        <dbReference type="EMBL" id="MFB9148321.1"/>
    </source>
</evidence>
<feature type="signal peptide" evidence="2">
    <location>
        <begin position="1"/>
        <end position="22"/>
    </location>
</feature>
<keyword evidence="1" id="KW-0812">Transmembrane</keyword>
<evidence type="ECO:0008006" key="5">
    <source>
        <dbReference type="Google" id="ProtNLM"/>
    </source>
</evidence>
<reference evidence="3 4" key="1">
    <citation type="submission" date="2024-09" db="EMBL/GenBank/DDBJ databases">
        <authorList>
            <person name="Sun Q."/>
            <person name="Mori K."/>
        </authorList>
    </citation>
    <scope>NUCLEOTIDE SEQUENCE [LARGE SCALE GENOMIC DNA]</scope>
    <source>
        <strain evidence="3 4">CECT 9424</strain>
    </source>
</reference>
<keyword evidence="4" id="KW-1185">Reference proteome</keyword>
<dbReference type="RefSeq" id="WP_377066128.1">
    <property type="nucleotide sequence ID" value="NZ_JBHMEC010000002.1"/>
</dbReference>
<keyword evidence="1" id="KW-1133">Transmembrane helix</keyword>
<evidence type="ECO:0000313" key="4">
    <source>
        <dbReference type="Proteomes" id="UP001589670"/>
    </source>
</evidence>
<organism evidence="3 4">
    <name type="scientific">Roseovarius ramblicola</name>
    <dbReference type="NCBI Taxonomy" id="2022336"/>
    <lineage>
        <taxon>Bacteria</taxon>
        <taxon>Pseudomonadati</taxon>
        <taxon>Pseudomonadota</taxon>
        <taxon>Alphaproteobacteria</taxon>
        <taxon>Rhodobacterales</taxon>
        <taxon>Roseobacteraceae</taxon>
        <taxon>Roseovarius</taxon>
    </lineage>
</organism>
<feature type="transmembrane region" description="Helical" evidence="1">
    <location>
        <begin position="299"/>
        <end position="319"/>
    </location>
</feature>
<feature type="transmembrane region" description="Helical" evidence="1">
    <location>
        <begin position="35"/>
        <end position="59"/>
    </location>
</feature>
<dbReference type="EMBL" id="JBHMEC010000002">
    <property type="protein sequence ID" value="MFB9148321.1"/>
    <property type="molecule type" value="Genomic_DNA"/>
</dbReference>
<keyword evidence="2" id="KW-0732">Signal</keyword>
<evidence type="ECO:0000256" key="2">
    <source>
        <dbReference type="SAM" id="SignalP"/>
    </source>
</evidence>
<feature type="transmembrane region" description="Helical" evidence="1">
    <location>
        <begin position="187"/>
        <end position="206"/>
    </location>
</feature>
<feature type="transmembrane region" description="Helical" evidence="1">
    <location>
        <begin position="245"/>
        <end position="268"/>
    </location>
</feature>
<feature type="transmembrane region" description="Helical" evidence="1">
    <location>
        <begin position="428"/>
        <end position="449"/>
    </location>
</feature>
<keyword evidence="1" id="KW-0472">Membrane</keyword>
<feature type="transmembrane region" description="Helical" evidence="1">
    <location>
        <begin position="155"/>
        <end position="175"/>
    </location>
</feature>
<sequence>MRLLFGAALLWAATARAARAHATEQGFVLLLPTDIYIAAGGVVVALTVVLLAVLPGGAAAAAFRPVALWHARGPGRPAQATRLLAVPLLAWLVWQGWTGSRDPLGNPLTLAVWVVFWIGLVSVQGLLGDIWSRINPWAGAAMLLSRVRTRAPLRYPRALGHWPGVAGFLGFAAFLLADPAPADPARLAVVTGGYALAMLAGVVLFGRRWLLRGEALTLLMRAYAQVAPLGQRHGRRALGMPGWRIAYGPTPAPGHAVLLLLLLGSGSFDGLNETFLWLDVLAINPLEFPGRSAVIGPNLAGLALTNATLLAVLTGALWLGARLAGTREGVVALFCRFAPTLLPIALAYHIAHYLPSLLLDGQYVWAGIAEVLHLGHHHVTAGFLSSPGPVRAIWLTQAGAVVAGHVIALMLAHVTALRARQSVRHATLGQVPLALFMLGYTVFGLWLLATPRGV</sequence>
<gene>
    <name evidence="3" type="ORF">ACFFU4_00985</name>
</gene>
<proteinExistence type="predicted"/>
<feature type="transmembrane region" description="Helical" evidence="1">
    <location>
        <begin position="331"/>
        <end position="351"/>
    </location>
</feature>
<accession>A0ABV5HWD4</accession>
<comment type="caution">
    <text evidence="3">The sequence shown here is derived from an EMBL/GenBank/DDBJ whole genome shotgun (WGS) entry which is preliminary data.</text>
</comment>
<dbReference type="Proteomes" id="UP001589670">
    <property type="component" value="Unassembled WGS sequence"/>
</dbReference>
<feature type="transmembrane region" description="Helical" evidence="1">
    <location>
        <begin position="392"/>
        <end position="416"/>
    </location>
</feature>
<feature type="chain" id="PRO_5045296755" description="Fenitrothion hydrolase" evidence="2">
    <location>
        <begin position="23"/>
        <end position="454"/>
    </location>
</feature>
<evidence type="ECO:0000256" key="1">
    <source>
        <dbReference type="SAM" id="Phobius"/>
    </source>
</evidence>
<name>A0ABV5HWD4_9RHOB</name>